<dbReference type="EMBL" id="CP026604">
    <property type="protein sequence ID" value="AWB66733.1"/>
    <property type="molecule type" value="Genomic_DNA"/>
</dbReference>
<evidence type="ECO:0000256" key="9">
    <source>
        <dbReference type="ARBA" id="ARBA00023056"/>
    </source>
</evidence>
<evidence type="ECO:0000256" key="4">
    <source>
        <dbReference type="ARBA" id="ARBA00010281"/>
    </source>
</evidence>
<comment type="pathway">
    <text evidence="3 11">Glycan biosynthesis; glycogen biosynthesis.</text>
</comment>
<keyword evidence="8 11" id="KW-0808">Transferase</keyword>
<dbReference type="GO" id="GO:0004373">
    <property type="term" value="F:alpha-1,4-glucan glucosyltransferase (UDP-glucose donor) activity"/>
    <property type="evidence" value="ECO:0007669"/>
    <property type="project" value="InterPro"/>
</dbReference>
<dbReference type="Pfam" id="PF00534">
    <property type="entry name" value="Glycos_transf_1"/>
    <property type="match status" value="1"/>
</dbReference>
<evidence type="ECO:0000259" key="13">
    <source>
        <dbReference type="Pfam" id="PF08323"/>
    </source>
</evidence>
<dbReference type="SUPFAM" id="SSF53756">
    <property type="entry name" value="UDP-Glycosyltransferase/glycogen phosphorylase"/>
    <property type="match status" value="1"/>
</dbReference>
<dbReference type="HAMAP" id="MF_00484">
    <property type="entry name" value="Glycogen_synth"/>
    <property type="match status" value="1"/>
</dbReference>
<evidence type="ECO:0000259" key="12">
    <source>
        <dbReference type="Pfam" id="PF00534"/>
    </source>
</evidence>
<feature type="domain" description="Glycosyl transferase family 1" evidence="12">
    <location>
        <begin position="290"/>
        <end position="436"/>
    </location>
</feature>
<evidence type="ECO:0000256" key="7">
    <source>
        <dbReference type="ARBA" id="ARBA00022676"/>
    </source>
</evidence>
<dbReference type="RefSeq" id="WP_108602789.1">
    <property type="nucleotide sequence ID" value="NZ_CP026604.1"/>
</dbReference>
<organism evidence="14 15">
    <name type="scientific">Saccharobesus litoralis</name>
    <dbReference type="NCBI Taxonomy" id="2172099"/>
    <lineage>
        <taxon>Bacteria</taxon>
        <taxon>Pseudomonadati</taxon>
        <taxon>Pseudomonadota</taxon>
        <taxon>Gammaproteobacteria</taxon>
        <taxon>Alteromonadales</taxon>
        <taxon>Alteromonadaceae</taxon>
        <taxon>Saccharobesus</taxon>
    </lineage>
</organism>
<feature type="domain" description="Starch synthase catalytic" evidence="13">
    <location>
        <begin position="2"/>
        <end position="236"/>
    </location>
</feature>
<sequence>MNILFVSSEVEDLAKTGGLADVAKALPIALSKLDQNVKIVTPFYRTTANADQAKTVFENLEVIAGDLRYYYSVKEINLHGVTVYAIDQGDFFDREGIYSDGYDAYADNGERFAFFSMAALHLAHVLQFKVDVVHCNDWHTALIPYFMKKHWHSDPYLSEAKSVYTVHNGAFQGVFNLEQVPFLLKSGVDHQYVHHGMVNWVKIAIQHADKLVAVSPSYAQELQTDLGSHHLGDLFRQRSADITGVLNGCDYSQWDPATDELLPSTYNADDMSGKAFCKATLQQQSHLPVDDSIPIIGMVCRITDQKGFFYLLPILENILHHNVQIVLCGTGDPQFVGQLQELSEKYRNKFYFLNDFSLRFAHLITAGSDFFLMPSLFEPCGLNQMYSLAYGTLPIVRAVGGLKDTIVDYEADPETCNGFVFHHPEPEDLLSCVLKALLFYYEYPEVFNTVKHRAIKTRFTWDAAAQQYLAVYNSMK</sequence>
<accession>A0A2S0VR98</accession>
<dbReference type="Proteomes" id="UP000244441">
    <property type="component" value="Chromosome"/>
</dbReference>
<evidence type="ECO:0000256" key="6">
    <source>
        <dbReference type="ARBA" id="ARBA00019935"/>
    </source>
</evidence>
<keyword evidence="7 11" id="KW-0328">Glycosyltransferase</keyword>
<keyword evidence="15" id="KW-1185">Reference proteome</keyword>
<comment type="catalytic activity">
    <reaction evidence="1 11">
        <text>[(1-&gt;4)-alpha-D-glucosyl](n) + ADP-alpha-D-glucose = [(1-&gt;4)-alpha-D-glucosyl](n+1) + ADP + H(+)</text>
        <dbReference type="Rhea" id="RHEA:18189"/>
        <dbReference type="Rhea" id="RHEA-COMP:9584"/>
        <dbReference type="Rhea" id="RHEA-COMP:9587"/>
        <dbReference type="ChEBI" id="CHEBI:15378"/>
        <dbReference type="ChEBI" id="CHEBI:15444"/>
        <dbReference type="ChEBI" id="CHEBI:57498"/>
        <dbReference type="ChEBI" id="CHEBI:456216"/>
        <dbReference type="EC" id="2.4.1.21"/>
    </reaction>
</comment>
<evidence type="ECO:0000256" key="5">
    <source>
        <dbReference type="ARBA" id="ARBA00012588"/>
    </source>
</evidence>
<dbReference type="GO" id="GO:0005978">
    <property type="term" value="P:glycogen biosynthetic process"/>
    <property type="evidence" value="ECO:0007669"/>
    <property type="project" value="UniProtKB-UniRule"/>
</dbReference>
<dbReference type="Pfam" id="PF08323">
    <property type="entry name" value="Glyco_transf_5"/>
    <property type="match status" value="1"/>
</dbReference>
<evidence type="ECO:0000313" key="14">
    <source>
        <dbReference type="EMBL" id="AWB66733.1"/>
    </source>
</evidence>
<gene>
    <name evidence="11" type="primary">glgA</name>
    <name evidence="14" type="ORF">C2869_09965</name>
</gene>
<dbReference type="Gene3D" id="3.40.50.2000">
    <property type="entry name" value="Glycogen Phosphorylase B"/>
    <property type="match status" value="2"/>
</dbReference>
<dbReference type="PANTHER" id="PTHR45825">
    <property type="entry name" value="GRANULE-BOUND STARCH SYNTHASE 1, CHLOROPLASTIC/AMYLOPLASTIC"/>
    <property type="match status" value="1"/>
</dbReference>
<evidence type="ECO:0000256" key="2">
    <source>
        <dbReference type="ARBA" id="ARBA00002764"/>
    </source>
</evidence>
<name>A0A2S0VR98_9ALTE</name>
<evidence type="ECO:0000256" key="3">
    <source>
        <dbReference type="ARBA" id="ARBA00004964"/>
    </source>
</evidence>
<reference evidence="14 15" key="1">
    <citation type="submission" date="2018-01" db="EMBL/GenBank/DDBJ databases">
        <title>Genome sequence of a Cantenovulum-like bacteria.</title>
        <authorList>
            <person name="Tan W.R."/>
            <person name="Lau N.-S."/>
            <person name="Go F."/>
            <person name="Amirul A.-A.A."/>
        </authorList>
    </citation>
    <scope>NUCLEOTIDE SEQUENCE [LARGE SCALE GENOMIC DNA]</scope>
    <source>
        <strain evidence="14 15">CCB-QB4</strain>
    </source>
</reference>
<dbReference type="UniPathway" id="UPA00164"/>
<dbReference type="OrthoDB" id="9808590at2"/>
<dbReference type="EC" id="2.4.1.21" evidence="5 11"/>
<dbReference type="InterPro" id="IPR011835">
    <property type="entry name" value="GS/SS"/>
</dbReference>
<dbReference type="NCBIfam" id="TIGR02095">
    <property type="entry name" value="glgA"/>
    <property type="match status" value="1"/>
</dbReference>
<feature type="binding site" evidence="11">
    <location>
        <position position="15"/>
    </location>
    <ligand>
        <name>ADP-alpha-D-glucose</name>
        <dbReference type="ChEBI" id="CHEBI:57498"/>
    </ligand>
</feature>
<dbReference type="NCBIfam" id="NF001903">
    <property type="entry name" value="PRK00654.2-2"/>
    <property type="match status" value="1"/>
</dbReference>
<proteinExistence type="inferred from homology"/>
<dbReference type="CDD" id="cd03791">
    <property type="entry name" value="GT5_Glycogen_synthase_DULL1-like"/>
    <property type="match status" value="1"/>
</dbReference>
<comment type="function">
    <text evidence="2 11">Synthesizes alpha-1,4-glucan chains using ADP-glucose.</text>
</comment>
<protein>
    <recommendedName>
        <fullName evidence="6 11">Glycogen synthase</fullName>
        <ecNumber evidence="5 11">2.4.1.21</ecNumber>
    </recommendedName>
    <alternativeName>
        <fullName evidence="10 11">Starch [bacterial glycogen] synthase</fullName>
    </alternativeName>
</protein>
<dbReference type="InterPro" id="IPR001296">
    <property type="entry name" value="Glyco_trans_1"/>
</dbReference>
<evidence type="ECO:0000256" key="1">
    <source>
        <dbReference type="ARBA" id="ARBA00001478"/>
    </source>
</evidence>
<dbReference type="GO" id="GO:0005829">
    <property type="term" value="C:cytosol"/>
    <property type="evidence" value="ECO:0007669"/>
    <property type="project" value="TreeGrafter"/>
</dbReference>
<evidence type="ECO:0000256" key="8">
    <source>
        <dbReference type="ARBA" id="ARBA00022679"/>
    </source>
</evidence>
<dbReference type="InterPro" id="IPR013534">
    <property type="entry name" value="Starch_synth_cat_dom"/>
</dbReference>
<dbReference type="AlphaFoldDB" id="A0A2S0VR98"/>
<comment type="similarity">
    <text evidence="4 11">Belongs to the glycosyltransferase 1 family. Bacterial/plant glycogen synthase subfamily.</text>
</comment>
<evidence type="ECO:0000313" key="15">
    <source>
        <dbReference type="Proteomes" id="UP000244441"/>
    </source>
</evidence>
<keyword evidence="9 11" id="KW-0320">Glycogen biosynthesis</keyword>
<dbReference type="GO" id="GO:0009011">
    <property type="term" value="F:alpha-1,4-glucan glucosyltransferase (ADP-glucose donor) activity"/>
    <property type="evidence" value="ECO:0007669"/>
    <property type="project" value="UniProtKB-UniRule"/>
</dbReference>
<evidence type="ECO:0000256" key="10">
    <source>
        <dbReference type="ARBA" id="ARBA00031722"/>
    </source>
</evidence>
<dbReference type="KEGG" id="cate:C2869_09965"/>
<dbReference type="PANTHER" id="PTHR45825:SF11">
    <property type="entry name" value="ALPHA AMYLASE DOMAIN-CONTAINING PROTEIN"/>
    <property type="match status" value="1"/>
</dbReference>
<evidence type="ECO:0000256" key="11">
    <source>
        <dbReference type="HAMAP-Rule" id="MF_00484"/>
    </source>
</evidence>